<evidence type="ECO:0008006" key="5">
    <source>
        <dbReference type="Google" id="ProtNLM"/>
    </source>
</evidence>
<comment type="caution">
    <text evidence="3">The sequence shown here is derived from an EMBL/GenBank/DDBJ whole genome shotgun (WGS) entry which is preliminary data.</text>
</comment>
<proteinExistence type="predicted"/>
<dbReference type="RefSeq" id="WP_022790968.1">
    <property type="nucleotide sequence ID" value="NZ_ATUU01000001.1"/>
</dbReference>
<accession>A0A0R2G8C1</accession>
<gene>
    <name evidence="3" type="ORF">IV68_GL000338</name>
</gene>
<name>A0A0R2G8C1_9LACO</name>
<evidence type="ECO:0000256" key="2">
    <source>
        <dbReference type="PROSITE-ProRule" id="PRU00252"/>
    </source>
</evidence>
<protein>
    <recommendedName>
        <fullName evidence="5">Single-stranded DNA-binding protein</fullName>
    </recommendedName>
</protein>
<evidence type="ECO:0000313" key="3">
    <source>
        <dbReference type="EMBL" id="KRN33532.1"/>
    </source>
</evidence>
<dbReference type="GO" id="GO:0003697">
    <property type="term" value="F:single-stranded DNA binding"/>
    <property type="evidence" value="ECO:0007669"/>
    <property type="project" value="InterPro"/>
</dbReference>
<dbReference type="Gene3D" id="2.40.50.140">
    <property type="entry name" value="Nucleic acid-binding proteins"/>
    <property type="match status" value="1"/>
</dbReference>
<dbReference type="STRING" id="1123500.GCA_000420365_00166"/>
<dbReference type="AlphaFoldDB" id="A0A0R2G8C1"/>
<keyword evidence="4" id="KW-1185">Reference proteome</keyword>
<dbReference type="Pfam" id="PF00436">
    <property type="entry name" value="SSB"/>
    <property type="match status" value="1"/>
</dbReference>
<dbReference type="PATRIC" id="fig|1123500.6.peg.338"/>
<sequence>MQTNIHVGRLLKEFELQTVGEHKDIKMVRLGLAVKRYLSQKSQTDFIYYVAFGKTAEMLSQYANQKGMPIELHFNIQSSHYQTTDGQPKYQTTNVITAFMPWTTGNHDKSVATDDETVIANDESDEDVLQGLAGLVADDLEIR</sequence>
<dbReference type="InParanoid" id="A0A0R2G8C1"/>
<dbReference type="EMBL" id="JQAX01000001">
    <property type="protein sequence ID" value="KRN33532.1"/>
    <property type="molecule type" value="Genomic_DNA"/>
</dbReference>
<organism evidence="3 4">
    <name type="scientific">Weissella halotolerans DSM 20190</name>
    <dbReference type="NCBI Taxonomy" id="1123500"/>
    <lineage>
        <taxon>Bacteria</taxon>
        <taxon>Bacillati</taxon>
        <taxon>Bacillota</taxon>
        <taxon>Bacilli</taxon>
        <taxon>Lactobacillales</taxon>
        <taxon>Lactobacillaceae</taxon>
        <taxon>Weissella</taxon>
    </lineage>
</organism>
<evidence type="ECO:0000313" key="4">
    <source>
        <dbReference type="Proteomes" id="UP000051296"/>
    </source>
</evidence>
<keyword evidence="1 2" id="KW-0238">DNA-binding</keyword>
<dbReference type="SUPFAM" id="SSF50249">
    <property type="entry name" value="Nucleic acid-binding proteins"/>
    <property type="match status" value="1"/>
</dbReference>
<dbReference type="Proteomes" id="UP000051296">
    <property type="component" value="Unassembled WGS sequence"/>
</dbReference>
<dbReference type="InterPro" id="IPR000424">
    <property type="entry name" value="Primosome_PriB/ssb"/>
</dbReference>
<dbReference type="PROSITE" id="PS50935">
    <property type="entry name" value="SSB"/>
    <property type="match status" value="1"/>
</dbReference>
<reference evidence="3 4" key="1">
    <citation type="journal article" date="2015" name="Genome Announc.">
        <title>Expanding the biotechnology potential of lactobacilli through comparative genomics of 213 strains and associated genera.</title>
        <authorList>
            <person name="Sun Z."/>
            <person name="Harris H.M."/>
            <person name="McCann A."/>
            <person name="Guo C."/>
            <person name="Argimon S."/>
            <person name="Zhang W."/>
            <person name="Yang X."/>
            <person name="Jeffery I.B."/>
            <person name="Cooney J.C."/>
            <person name="Kagawa T.F."/>
            <person name="Liu W."/>
            <person name="Song Y."/>
            <person name="Salvetti E."/>
            <person name="Wrobel A."/>
            <person name="Rasinkangas P."/>
            <person name="Parkhill J."/>
            <person name="Rea M.C."/>
            <person name="O'Sullivan O."/>
            <person name="Ritari J."/>
            <person name="Douillard F.P."/>
            <person name="Paul Ross R."/>
            <person name="Yang R."/>
            <person name="Briner A.E."/>
            <person name="Felis G.E."/>
            <person name="de Vos W.M."/>
            <person name="Barrangou R."/>
            <person name="Klaenhammer T.R."/>
            <person name="Caufield P.W."/>
            <person name="Cui Y."/>
            <person name="Zhang H."/>
            <person name="O'Toole P.W."/>
        </authorList>
    </citation>
    <scope>NUCLEOTIDE SEQUENCE [LARGE SCALE GENOMIC DNA]</scope>
    <source>
        <strain evidence="3 4">DSM 20190</strain>
    </source>
</reference>
<evidence type="ECO:0000256" key="1">
    <source>
        <dbReference type="ARBA" id="ARBA00023125"/>
    </source>
</evidence>
<dbReference type="OrthoDB" id="2142524at2"/>
<dbReference type="InterPro" id="IPR012340">
    <property type="entry name" value="NA-bd_OB-fold"/>
</dbReference>